<dbReference type="CDD" id="cd17769">
    <property type="entry name" value="NP_TgUP-like"/>
    <property type="match status" value="1"/>
</dbReference>
<name>A0A165PQE4_9APHY</name>
<dbReference type="PANTHER" id="PTHR43691:SF14">
    <property type="entry name" value="URIDINE PHOSPHORYLASE"/>
    <property type="match status" value="1"/>
</dbReference>
<evidence type="ECO:0000256" key="1">
    <source>
        <dbReference type="SAM" id="MobiDB-lite"/>
    </source>
</evidence>
<dbReference type="STRING" id="1314783.A0A165PQE4"/>
<dbReference type="Proteomes" id="UP000076727">
    <property type="component" value="Unassembled WGS sequence"/>
</dbReference>
<organism evidence="3 4">
    <name type="scientific">Daedalea quercina L-15889</name>
    <dbReference type="NCBI Taxonomy" id="1314783"/>
    <lineage>
        <taxon>Eukaryota</taxon>
        <taxon>Fungi</taxon>
        <taxon>Dikarya</taxon>
        <taxon>Basidiomycota</taxon>
        <taxon>Agaricomycotina</taxon>
        <taxon>Agaricomycetes</taxon>
        <taxon>Polyporales</taxon>
        <taxon>Fomitopsis</taxon>
    </lineage>
</organism>
<accession>A0A165PQE4</accession>
<keyword evidence="4" id="KW-1185">Reference proteome</keyword>
<dbReference type="GO" id="GO:0005829">
    <property type="term" value="C:cytosol"/>
    <property type="evidence" value="ECO:0007669"/>
    <property type="project" value="TreeGrafter"/>
</dbReference>
<evidence type="ECO:0000313" key="4">
    <source>
        <dbReference type="Proteomes" id="UP000076727"/>
    </source>
</evidence>
<dbReference type="GO" id="GO:0006218">
    <property type="term" value="P:uridine catabolic process"/>
    <property type="evidence" value="ECO:0007669"/>
    <property type="project" value="TreeGrafter"/>
</dbReference>
<dbReference type="AlphaFoldDB" id="A0A165PQE4"/>
<dbReference type="Gene3D" id="3.40.50.1580">
    <property type="entry name" value="Nucleoside phosphorylase domain"/>
    <property type="match status" value="1"/>
</dbReference>
<reference evidence="3 4" key="1">
    <citation type="journal article" date="2016" name="Mol. Biol. Evol.">
        <title>Comparative Genomics of Early-Diverging Mushroom-Forming Fungi Provides Insights into the Origins of Lignocellulose Decay Capabilities.</title>
        <authorList>
            <person name="Nagy L.G."/>
            <person name="Riley R."/>
            <person name="Tritt A."/>
            <person name="Adam C."/>
            <person name="Daum C."/>
            <person name="Floudas D."/>
            <person name="Sun H."/>
            <person name="Yadav J.S."/>
            <person name="Pangilinan J."/>
            <person name="Larsson K.H."/>
            <person name="Matsuura K."/>
            <person name="Barry K."/>
            <person name="Labutti K."/>
            <person name="Kuo R."/>
            <person name="Ohm R.A."/>
            <person name="Bhattacharya S.S."/>
            <person name="Shirouzu T."/>
            <person name="Yoshinaga Y."/>
            <person name="Martin F.M."/>
            <person name="Grigoriev I.V."/>
            <person name="Hibbett D.S."/>
        </authorList>
    </citation>
    <scope>NUCLEOTIDE SEQUENCE [LARGE SCALE GENOMIC DNA]</scope>
    <source>
        <strain evidence="3 4">L-15889</strain>
    </source>
</reference>
<gene>
    <name evidence="3" type="ORF">DAEQUDRAFT_727862</name>
</gene>
<evidence type="ECO:0000259" key="2">
    <source>
        <dbReference type="Pfam" id="PF01048"/>
    </source>
</evidence>
<dbReference type="InterPro" id="IPR035994">
    <property type="entry name" value="Nucleoside_phosphorylase_sf"/>
</dbReference>
<dbReference type="InterPro" id="IPR000845">
    <property type="entry name" value="Nucleoside_phosphorylase_d"/>
</dbReference>
<dbReference type="PANTHER" id="PTHR43691">
    <property type="entry name" value="URIDINE PHOSPHORYLASE"/>
    <property type="match status" value="1"/>
</dbReference>
<protein>
    <submittedName>
        <fullName evidence="3">Purine and uridine phosphorylase</fullName>
    </submittedName>
</protein>
<sequence>MKDLILDANFPRTLDQRVYHLGIRSGEVANRIVTVGAPSRANGIAAHLDASPRPFTLTSERGFTTITGRYKGVPVSIVSIGMGYPNADFFVREVRECLVGDMVVIRLGSCGGLIDVPVGTVVVPKASVAITRNYDYDFIAGGSHEPPYRLSKPVYADHELHRVLSDTLQRTRPPTLRTGVIDNTVNASADSFYSSQGRQTSFPDHNETLIEELKSSHADLITLEMETFHILHLAANWPSSTHTMAMAAPPVTTLPVAPSITVPPAPSTQGQPSSVSTADAEGKPLRPKPRIRAAAAQMVFASRTSQDFITPEMVGEIEAWSGRAVLEALAGFAIEPNRLHEESGSVWELR</sequence>
<feature type="region of interest" description="Disordered" evidence="1">
    <location>
        <begin position="260"/>
        <end position="286"/>
    </location>
</feature>
<evidence type="ECO:0000313" key="3">
    <source>
        <dbReference type="EMBL" id="KZT68502.1"/>
    </source>
</evidence>
<dbReference type="SUPFAM" id="SSF53167">
    <property type="entry name" value="Purine and uridine phosphorylases"/>
    <property type="match status" value="1"/>
</dbReference>
<proteinExistence type="predicted"/>
<dbReference type="OrthoDB" id="416752at2759"/>
<feature type="compositionally biased region" description="Polar residues" evidence="1">
    <location>
        <begin position="267"/>
        <end position="277"/>
    </location>
</feature>
<dbReference type="EMBL" id="KV429066">
    <property type="protein sequence ID" value="KZT68502.1"/>
    <property type="molecule type" value="Genomic_DNA"/>
</dbReference>
<dbReference type="GO" id="GO:0004850">
    <property type="term" value="F:uridine phosphorylase activity"/>
    <property type="evidence" value="ECO:0007669"/>
    <property type="project" value="TreeGrafter"/>
</dbReference>
<feature type="domain" description="Nucleoside phosphorylase" evidence="2">
    <location>
        <begin position="31"/>
        <end position="235"/>
    </location>
</feature>
<dbReference type="Pfam" id="PF01048">
    <property type="entry name" value="PNP_UDP_1"/>
    <property type="match status" value="1"/>
</dbReference>